<dbReference type="PANTHER" id="PTHR15302:SF0">
    <property type="entry name" value="E3 UBIQUITIN-PROTEIN LIGASE RNF103"/>
    <property type="match status" value="1"/>
</dbReference>
<dbReference type="InterPro" id="IPR042494">
    <property type="entry name" value="RNF103"/>
</dbReference>
<dbReference type="CDD" id="cd16473">
    <property type="entry name" value="RING-H2_RNF103"/>
    <property type="match status" value="1"/>
</dbReference>
<dbReference type="AlphaFoldDB" id="A0A443SG54"/>
<accession>A0A443SG54</accession>
<protein>
    <submittedName>
        <fullName evidence="7">E3 ubiquitin-protein ligase RNF103-like protein</fullName>
    </submittedName>
</protein>
<keyword evidence="5" id="KW-0812">Transmembrane</keyword>
<dbReference type="VEuPathDB" id="VectorBase:LDEU005554"/>
<keyword evidence="2" id="KW-0862">Zinc</keyword>
<evidence type="ECO:0000256" key="2">
    <source>
        <dbReference type="ARBA" id="ARBA00022833"/>
    </source>
</evidence>
<evidence type="ECO:0000256" key="5">
    <source>
        <dbReference type="SAM" id="Phobius"/>
    </source>
</evidence>
<feature type="non-terminal residue" evidence="7">
    <location>
        <position position="584"/>
    </location>
</feature>
<feature type="non-terminal residue" evidence="7">
    <location>
        <position position="1"/>
    </location>
</feature>
<feature type="compositionally biased region" description="Basic residues" evidence="4">
    <location>
        <begin position="500"/>
        <end position="511"/>
    </location>
</feature>
<dbReference type="GO" id="GO:0008270">
    <property type="term" value="F:zinc ion binding"/>
    <property type="evidence" value="ECO:0007669"/>
    <property type="project" value="UniProtKB-KW"/>
</dbReference>
<feature type="region of interest" description="Disordered" evidence="4">
    <location>
        <begin position="486"/>
        <end position="521"/>
    </location>
</feature>
<sequence length="584" mass="67387">IDDEKDDDLSGKEDTNITSTVFTCGAHLYELVEDTKDSAWLVLVKPYVGRSSFSEKIWTNIVKKASKFGIRTGVFDCAKDPILCETKSWFSSRLLLALPLQGLKSKENVVLTTYLIGANSSLRTIFSWIHKQLSRRVVNIESELDLRKNWLSSGNENKLGLVFISSMAVPPLILSALAIKFSGRIKFGIFKVDDRQKYFKLNEVEKKLPILSVILSAKQNLYVYNKKPGENMSYKSIELLLKWIKPEMNDVFYLNLLLVNIIAGLNCFWMRCSKFWKHLIYAFVHLIKLNCYLFLVWLTVLALYNFPLMNRVTDRCLDIFQMFAVSHLAAIIRYDIQHYYSPIFLAVVFVLTGFLLMTVRRSFFSSAFDDNDDYLFRDWVPWESTILSYILFRPIGMNIRAPTSLSIDANLEEGMELLIERMAVPNLWLQPELVSDVYIKNLPVWYHSCDEQSDDSSAHSETDEVTFPSESMPDCELKDDCVKTAKSKSNHEAKGNNLKNGKHLNRLKQKKERNSNPERRVPDGMLPLTDCAICLDVYRKGQLICGLPCGHNYHENCIMSWLYRDNHICPSCRWPSYKVKHKVS</sequence>
<keyword evidence="1 3" id="KW-0479">Metal-binding</keyword>
<dbReference type="STRING" id="299467.A0A443SG54"/>
<dbReference type="OrthoDB" id="21204at2759"/>
<keyword evidence="8" id="KW-1185">Reference proteome</keyword>
<feature type="transmembrane region" description="Helical" evidence="5">
    <location>
        <begin position="340"/>
        <end position="359"/>
    </location>
</feature>
<comment type="caution">
    <text evidence="7">The sequence shown here is derived from an EMBL/GenBank/DDBJ whole genome shotgun (WGS) entry which is preliminary data.</text>
</comment>
<feature type="transmembrane region" description="Helical" evidence="5">
    <location>
        <begin position="159"/>
        <end position="179"/>
    </location>
</feature>
<dbReference type="Pfam" id="PF13639">
    <property type="entry name" value="zf-RING_2"/>
    <property type="match status" value="1"/>
</dbReference>
<dbReference type="PANTHER" id="PTHR15302">
    <property type="entry name" value="E3 UBIQUITIN-PROTEIN LIGASE RNF103"/>
    <property type="match status" value="1"/>
</dbReference>
<reference evidence="7 8" key="1">
    <citation type="journal article" date="2018" name="Gigascience">
        <title>Genomes of trombidid mites reveal novel predicted allergens and laterally-transferred genes associated with secondary metabolism.</title>
        <authorList>
            <person name="Dong X."/>
            <person name="Chaisiri K."/>
            <person name="Xia D."/>
            <person name="Armstrong S.D."/>
            <person name="Fang Y."/>
            <person name="Donnelly M.J."/>
            <person name="Kadowaki T."/>
            <person name="McGarry J.W."/>
            <person name="Darby A.C."/>
            <person name="Makepeace B.L."/>
        </authorList>
    </citation>
    <scope>NUCLEOTIDE SEQUENCE [LARGE SCALE GENOMIC DNA]</scope>
    <source>
        <strain evidence="7">UoL-UT</strain>
    </source>
</reference>
<feature type="transmembrane region" description="Helical" evidence="5">
    <location>
        <begin position="251"/>
        <end position="271"/>
    </location>
</feature>
<keyword evidence="5" id="KW-1133">Transmembrane helix</keyword>
<feature type="domain" description="RING-type" evidence="6">
    <location>
        <begin position="531"/>
        <end position="573"/>
    </location>
</feature>
<dbReference type="PROSITE" id="PS50089">
    <property type="entry name" value="ZF_RING_2"/>
    <property type="match status" value="1"/>
</dbReference>
<dbReference type="SMART" id="SM00184">
    <property type="entry name" value="RING"/>
    <property type="match status" value="1"/>
</dbReference>
<feature type="region of interest" description="Disordered" evidence="4">
    <location>
        <begin position="452"/>
        <end position="471"/>
    </location>
</feature>
<evidence type="ECO:0000256" key="4">
    <source>
        <dbReference type="SAM" id="MobiDB-lite"/>
    </source>
</evidence>
<feature type="transmembrane region" description="Helical" evidence="5">
    <location>
        <begin position="283"/>
        <end position="304"/>
    </location>
</feature>
<keyword evidence="5" id="KW-0472">Membrane</keyword>
<dbReference type="Gene3D" id="3.30.40.10">
    <property type="entry name" value="Zinc/RING finger domain, C3HC4 (zinc finger)"/>
    <property type="match status" value="1"/>
</dbReference>
<evidence type="ECO:0000313" key="7">
    <source>
        <dbReference type="EMBL" id="RWS26486.1"/>
    </source>
</evidence>
<evidence type="ECO:0000313" key="8">
    <source>
        <dbReference type="Proteomes" id="UP000288716"/>
    </source>
</evidence>
<evidence type="ECO:0000259" key="6">
    <source>
        <dbReference type="PROSITE" id="PS50089"/>
    </source>
</evidence>
<feature type="compositionally biased region" description="Basic and acidic residues" evidence="4">
    <location>
        <begin position="512"/>
        <end position="521"/>
    </location>
</feature>
<proteinExistence type="predicted"/>
<evidence type="ECO:0000256" key="1">
    <source>
        <dbReference type="ARBA" id="ARBA00022771"/>
    </source>
</evidence>
<dbReference type="Proteomes" id="UP000288716">
    <property type="component" value="Unassembled WGS sequence"/>
</dbReference>
<organism evidence="7 8">
    <name type="scientific">Leptotrombidium deliense</name>
    <dbReference type="NCBI Taxonomy" id="299467"/>
    <lineage>
        <taxon>Eukaryota</taxon>
        <taxon>Metazoa</taxon>
        <taxon>Ecdysozoa</taxon>
        <taxon>Arthropoda</taxon>
        <taxon>Chelicerata</taxon>
        <taxon>Arachnida</taxon>
        <taxon>Acari</taxon>
        <taxon>Acariformes</taxon>
        <taxon>Trombidiformes</taxon>
        <taxon>Prostigmata</taxon>
        <taxon>Anystina</taxon>
        <taxon>Parasitengona</taxon>
        <taxon>Trombiculoidea</taxon>
        <taxon>Trombiculidae</taxon>
        <taxon>Leptotrombidium</taxon>
    </lineage>
</organism>
<dbReference type="GO" id="GO:0004842">
    <property type="term" value="F:ubiquitin-protein transferase activity"/>
    <property type="evidence" value="ECO:0007669"/>
    <property type="project" value="InterPro"/>
</dbReference>
<keyword evidence="1 3" id="KW-0863">Zinc-finger</keyword>
<dbReference type="EMBL" id="NCKV01002714">
    <property type="protein sequence ID" value="RWS26486.1"/>
    <property type="molecule type" value="Genomic_DNA"/>
</dbReference>
<dbReference type="InterPro" id="IPR013083">
    <property type="entry name" value="Znf_RING/FYVE/PHD"/>
</dbReference>
<gene>
    <name evidence="7" type="ORF">B4U80_03342</name>
</gene>
<name>A0A443SG54_9ACAR</name>
<dbReference type="SUPFAM" id="SSF57850">
    <property type="entry name" value="RING/U-box"/>
    <property type="match status" value="1"/>
</dbReference>
<dbReference type="GO" id="GO:0036503">
    <property type="term" value="P:ERAD pathway"/>
    <property type="evidence" value="ECO:0007669"/>
    <property type="project" value="TreeGrafter"/>
</dbReference>
<dbReference type="GO" id="GO:0005783">
    <property type="term" value="C:endoplasmic reticulum"/>
    <property type="evidence" value="ECO:0007669"/>
    <property type="project" value="TreeGrafter"/>
</dbReference>
<dbReference type="GO" id="GO:0016567">
    <property type="term" value="P:protein ubiquitination"/>
    <property type="evidence" value="ECO:0007669"/>
    <property type="project" value="InterPro"/>
</dbReference>
<evidence type="ECO:0000256" key="3">
    <source>
        <dbReference type="PROSITE-ProRule" id="PRU00175"/>
    </source>
</evidence>
<dbReference type="InterPro" id="IPR001841">
    <property type="entry name" value="Znf_RING"/>
</dbReference>